<dbReference type="Gene3D" id="1.20.1280.50">
    <property type="match status" value="1"/>
</dbReference>
<dbReference type="InterPro" id="IPR036047">
    <property type="entry name" value="F-box-like_dom_sf"/>
</dbReference>
<evidence type="ECO:0000313" key="2">
    <source>
        <dbReference type="EMBL" id="CAF9907647.1"/>
    </source>
</evidence>
<keyword evidence="3" id="KW-1185">Reference proteome</keyword>
<evidence type="ECO:0000313" key="3">
    <source>
        <dbReference type="Proteomes" id="UP000664521"/>
    </source>
</evidence>
<feature type="domain" description="F-box" evidence="1">
    <location>
        <begin position="46"/>
        <end position="92"/>
    </location>
</feature>
<dbReference type="EMBL" id="CAJPDS010000005">
    <property type="protein sequence ID" value="CAF9907647.1"/>
    <property type="molecule type" value="Genomic_DNA"/>
</dbReference>
<sequence length="542" mass="63319">MESNLLTQSFDRLQIRGRDIRALYDSLSKQQIRELKSLIESTEFRFDIVANLPVELIPLVFQHLEIYQIFQCRRVSRQWLHLLGADEVVKPILHPWTATEDVKLRIPEGSSSKTVLSIYAEHQDAFQTGNAFGRFQMPHGQIVPRDVALFRHAYSDGLLAWVSLIDGSDVIYLRDLESGDESTFMPPERDEIDEIVLSQTLLVAMTTSARCYIWAHRTLRPPFVLRTPSRCRNIFHLSKASFVLIHIQPNSSEALAYQSIPVITWKLRDSWQLQPPEQPPQAIVSQFSIRILSGYSVMGWHDVYVERREQHIILLESTVIKNKRTHTFRVFHLSFEGKPLFEESLDCPFSTSVSWNAHENHPLHKDRFFDVWVVTYNLVYYDSQNHYLPDSQETGITHLRYYLDRKVFRVLDRKTLPHSHEMPSGAMMEILPWKGIAYFEEPRDHAADELQYHLRVMDFREETCVEARYVAPQGSGGSGSLDRARLFFGDEVFLVKITSTDLIVWCFDKHLRIAGEDENFKEERRLLQCRRLINSAHRRCEF</sequence>
<dbReference type="SMART" id="SM00256">
    <property type="entry name" value="FBOX"/>
    <property type="match status" value="1"/>
</dbReference>
<dbReference type="Pfam" id="PF12937">
    <property type="entry name" value="F-box-like"/>
    <property type="match status" value="1"/>
</dbReference>
<dbReference type="AlphaFoldDB" id="A0A8H3EKS2"/>
<dbReference type="OrthoDB" id="5295250at2759"/>
<reference evidence="2" key="1">
    <citation type="submission" date="2021-03" db="EMBL/GenBank/DDBJ databases">
        <authorList>
            <person name="Tagirdzhanova G."/>
        </authorList>
    </citation>
    <scope>NUCLEOTIDE SEQUENCE</scope>
</reference>
<dbReference type="SUPFAM" id="SSF81383">
    <property type="entry name" value="F-box domain"/>
    <property type="match status" value="1"/>
</dbReference>
<comment type="caution">
    <text evidence="2">The sequence shown here is derived from an EMBL/GenBank/DDBJ whole genome shotgun (WGS) entry which is preliminary data.</text>
</comment>
<protein>
    <recommendedName>
        <fullName evidence="1">F-box domain-containing protein</fullName>
    </recommendedName>
</protein>
<organism evidence="2 3">
    <name type="scientific">Heterodermia speciosa</name>
    <dbReference type="NCBI Taxonomy" id="116794"/>
    <lineage>
        <taxon>Eukaryota</taxon>
        <taxon>Fungi</taxon>
        <taxon>Dikarya</taxon>
        <taxon>Ascomycota</taxon>
        <taxon>Pezizomycotina</taxon>
        <taxon>Lecanoromycetes</taxon>
        <taxon>OSLEUM clade</taxon>
        <taxon>Lecanoromycetidae</taxon>
        <taxon>Caliciales</taxon>
        <taxon>Physciaceae</taxon>
        <taxon>Heterodermia</taxon>
    </lineage>
</organism>
<proteinExistence type="predicted"/>
<dbReference type="Proteomes" id="UP000664521">
    <property type="component" value="Unassembled WGS sequence"/>
</dbReference>
<evidence type="ECO:0000259" key="1">
    <source>
        <dbReference type="PROSITE" id="PS50181"/>
    </source>
</evidence>
<accession>A0A8H3EKS2</accession>
<dbReference type="InterPro" id="IPR001810">
    <property type="entry name" value="F-box_dom"/>
</dbReference>
<dbReference type="PROSITE" id="PS50181">
    <property type="entry name" value="FBOX"/>
    <property type="match status" value="1"/>
</dbReference>
<gene>
    <name evidence="2" type="ORF">HETSPECPRED_007198</name>
</gene>
<dbReference type="CDD" id="cd09917">
    <property type="entry name" value="F-box_SF"/>
    <property type="match status" value="1"/>
</dbReference>
<name>A0A8H3EKS2_9LECA</name>